<protein>
    <submittedName>
        <fullName evidence="1">Uncharacterized protein</fullName>
    </submittedName>
</protein>
<reference evidence="1 2" key="1">
    <citation type="journal article" date="2018" name="Sci. Rep.">
        <title>Genomic signatures of local adaptation to the degree of environmental predictability in rotifers.</title>
        <authorList>
            <person name="Franch-Gras L."/>
            <person name="Hahn C."/>
            <person name="Garcia-Roger E.M."/>
            <person name="Carmona M.J."/>
            <person name="Serra M."/>
            <person name="Gomez A."/>
        </authorList>
    </citation>
    <scope>NUCLEOTIDE SEQUENCE [LARGE SCALE GENOMIC DNA]</scope>
    <source>
        <strain evidence="1">HYR1</strain>
    </source>
</reference>
<accession>A0A3M7QKH2</accession>
<sequence length="59" mass="7278">MFNFISSKLRLLANIDLYSKLIYFYNFISRDLKCVYLLFLTLERLLFNNKENLQFFLQK</sequence>
<comment type="caution">
    <text evidence="1">The sequence shown here is derived from an EMBL/GenBank/DDBJ whole genome shotgun (WGS) entry which is preliminary data.</text>
</comment>
<proteinExistence type="predicted"/>
<gene>
    <name evidence="1" type="ORF">BpHYR1_032488</name>
</gene>
<dbReference type="Proteomes" id="UP000276133">
    <property type="component" value="Unassembled WGS sequence"/>
</dbReference>
<organism evidence="1 2">
    <name type="scientific">Brachionus plicatilis</name>
    <name type="common">Marine rotifer</name>
    <name type="synonym">Brachionus muelleri</name>
    <dbReference type="NCBI Taxonomy" id="10195"/>
    <lineage>
        <taxon>Eukaryota</taxon>
        <taxon>Metazoa</taxon>
        <taxon>Spiralia</taxon>
        <taxon>Gnathifera</taxon>
        <taxon>Rotifera</taxon>
        <taxon>Eurotatoria</taxon>
        <taxon>Monogononta</taxon>
        <taxon>Pseudotrocha</taxon>
        <taxon>Ploima</taxon>
        <taxon>Brachionidae</taxon>
        <taxon>Brachionus</taxon>
    </lineage>
</organism>
<evidence type="ECO:0000313" key="1">
    <source>
        <dbReference type="EMBL" id="RNA11937.1"/>
    </source>
</evidence>
<name>A0A3M7QKH2_BRAPC</name>
<evidence type="ECO:0000313" key="2">
    <source>
        <dbReference type="Proteomes" id="UP000276133"/>
    </source>
</evidence>
<dbReference type="AlphaFoldDB" id="A0A3M7QKH2"/>
<keyword evidence="2" id="KW-1185">Reference proteome</keyword>
<dbReference type="EMBL" id="REGN01005811">
    <property type="protein sequence ID" value="RNA11937.1"/>
    <property type="molecule type" value="Genomic_DNA"/>
</dbReference>